<feature type="transmembrane region" description="Helical" evidence="1">
    <location>
        <begin position="20"/>
        <end position="40"/>
    </location>
</feature>
<dbReference type="Proteomes" id="UP000613208">
    <property type="component" value="Unassembled WGS sequence"/>
</dbReference>
<dbReference type="RefSeq" id="WP_201309985.1">
    <property type="nucleotide sequence ID" value="NZ_BLYI01000010.1"/>
</dbReference>
<evidence type="ECO:0000313" key="3">
    <source>
        <dbReference type="Proteomes" id="UP000613208"/>
    </source>
</evidence>
<keyword evidence="1" id="KW-0472">Membrane</keyword>
<feature type="transmembrane region" description="Helical" evidence="1">
    <location>
        <begin position="91"/>
        <end position="108"/>
    </location>
</feature>
<sequence length="231" mass="26481">MIMNQIYGEYVGKDPVFTYIYVFSVGIAAILNFIVFCYVFDGGILKIILVSTICEILAGLPGGSLAALVNIIEGNHNIWEIGGRLKIKDGLIPVAMFGICTLFYFLFGEKLKRIRKYQLKHKKVWAVIAVIWIGFSIITMIPDYNDTLILCVFVCAVGSIVWVMLLVMIGMRIGQSYRRQLRQEHSYLVKQSELMSLYHEAIIQQIWEIEKMHQIMNAQMEEIQQIKAEMT</sequence>
<evidence type="ECO:0000256" key="1">
    <source>
        <dbReference type="SAM" id="Phobius"/>
    </source>
</evidence>
<protein>
    <submittedName>
        <fullName evidence="2">Uncharacterized protein</fullName>
    </submittedName>
</protein>
<dbReference type="EMBL" id="BLYI01000010">
    <property type="protein sequence ID" value="GFO84240.1"/>
    <property type="molecule type" value="Genomic_DNA"/>
</dbReference>
<organism evidence="2 3">
    <name type="scientific">Anaerostipes butyraticus</name>
    <dbReference type="NCBI Taxonomy" id="645466"/>
    <lineage>
        <taxon>Bacteria</taxon>
        <taxon>Bacillati</taxon>
        <taxon>Bacillota</taxon>
        <taxon>Clostridia</taxon>
        <taxon>Lachnospirales</taxon>
        <taxon>Lachnospiraceae</taxon>
        <taxon>Anaerostipes</taxon>
    </lineage>
</organism>
<reference evidence="2" key="1">
    <citation type="submission" date="2020-06" db="EMBL/GenBank/DDBJ databases">
        <title>Characterization of fructooligosaccharide metabolism and fructooligosaccharide-degrading enzymes in human commensal butyrate producers.</title>
        <authorList>
            <person name="Tanno H."/>
            <person name="Fujii T."/>
            <person name="Hirano K."/>
            <person name="Maeno S."/>
            <person name="Tonozuka T."/>
            <person name="Sakamoto M."/>
            <person name="Ohkuma M."/>
            <person name="Tochio T."/>
            <person name="Endo A."/>
        </authorList>
    </citation>
    <scope>NUCLEOTIDE SEQUENCE</scope>
    <source>
        <strain evidence="2">JCM 17466</strain>
    </source>
</reference>
<proteinExistence type="predicted"/>
<gene>
    <name evidence="2" type="ORF">ANBU17_05870</name>
</gene>
<accession>A0A916Q7B9</accession>
<keyword evidence="3" id="KW-1185">Reference proteome</keyword>
<evidence type="ECO:0000313" key="2">
    <source>
        <dbReference type="EMBL" id="GFO84240.1"/>
    </source>
</evidence>
<feature type="transmembrane region" description="Helical" evidence="1">
    <location>
        <begin position="47"/>
        <end position="71"/>
    </location>
</feature>
<feature type="transmembrane region" description="Helical" evidence="1">
    <location>
        <begin position="147"/>
        <end position="169"/>
    </location>
</feature>
<comment type="caution">
    <text evidence="2">The sequence shown here is derived from an EMBL/GenBank/DDBJ whole genome shotgun (WGS) entry which is preliminary data.</text>
</comment>
<feature type="transmembrane region" description="Helical" evidence="1">
    <location>
        <begin position="124"/>
        <end position="141"/>
    </location>
</feature>
<keyword evidence="1" id="KW-0812">Transmembrane</keyword>
<keyword evidence="1" id="KW-1133">Transmembrane helix</keyword>
<name>A0A916Q7B9_9FIRM</name>
<dbReference type="AlphaFoldDB" id="A0A916Q7B9"/>